<evidence type="ECO:0000256" key="1">
    <source>
        <dbReference type="SAM" id="MobiDB-lite"/>
    </source>
</evidence>
<feature type="region of interest" description="Disordered" evidence="1">
    <location>
        <begin position="400"/>
        <end position="424"/>
    </location>
</feature>
<dbReference type="AlphaFoldDB" id="A0A9P7JEP0"/>
<organism evidence="2 3">
    <name type="scientific">Suillus subaureus</name>
    <dbReference type="NCBI Taxonomy" id="48587"/>
    <lineage>
        <taxon>Eukaryota</taxon>
        <taxon>Fungi</taxon>
        <taxon>Dikarya</taxon>
        <taxon>Basidiomycota</taxon>
        <taxon>Agaricomycotina</taxon>
        <taxon>Agaricomycetes</taxon>
        <taxon>Agaricomycetidae</taxon>
        <taxon>Boletales</taxon>
        <taxon>Suillineae</taxon>
        <taxon>Suillaceae</taxon>
        <taxon>Suillus</taxon>
    </lineage>
</organism>
<evidence type="ECO:0000313" key="3">
    <source>
        <dbReference type="Proteomes" id="UP000807769"/>
    </source>
</evidence>
<dbReference type="Proteomes" id="UP000807769">
    <property type="component" value="Unassembled WGS sequence"/>
</dbReference>
<name>A0A9P7JEP0_9AGAM</name>
<dbReference type="GeneID" id="64626795"/>
<dbReference type="PANTHER" id="PTHR10622">
    <property type="entry name" value="HET DOMAIN-CONTAINING PROTEIN"/>
    <property type="match status" value="1"/>
</dbReference>
<dbReference type="EMBL" id="JABBWG010000012">
    <property type="protein sequence ID" value="KAG1818198.1"/>
    <property type="molecule type" value="Genomic_DNA"/>
</dbReference>
<dbReference type="PANTHER" id="PTHR10622:SF10">
    <property type="entry name" value="HET DOMAIN-CONTAINING PROTEIN"/>
    <property type="match status" value="1"/>
</dbReference>
<evidence type="ECO:0000313" key="2">
    <source>
        <dbReference type="EMBL" id="KAG1818198.1"/>
    </source>
</evidence>
<dbReference type="RefSeq" id="XP_041194258.1">
    <property type="nucleotide sequence ID" value="XM_041332778.1"/>
</dbReference>
<protein>
    <recommendedName>
        <fullName evidence="4">Heterokaryon incompatibility domain-containing protein</fullName>
    </recommendedName>
</protein>
<accession>A0A9P7JEP0</accession>
<proteinExistence type="predicted"/>
<comment type="caution">
    <text evidence="2">The sequence shown here is derived from an EMBL/GenBank/DDBJ whole genome shotgun (WGS) entry which is preliminary data.</text>
</comment>
<evidence type="ECO:0008006" key="4">
    <source>
        <dbReference type="Google" id="ProtNLM"/>
    </source>
</evidence>
<keyword evidence="3" id="KW-1185">Reference proteome</keyword>
<gene>
    <name evidence="2" type="ORF">BJ212DRAFT_1299016</name>
</gene>
<sequence length="452" mass="50625">MKYSTLSLELLEKYIKVEAAVQKSIENQLHTTPLHLFNTIMGCLCDQGAQMSTFKTSAEYNKLLLLIMAHPDLPLGCITDAGENKLLLHDIQDKIVYKLNAAGVVKLQSFCKLACQVGYHWAWVDMCCINQNNHVKLQKSLNSTFVWYHHSALTVVYLSDVLPLAKSGALDWMLYLNNHFLNHKESMEIMHELEDTMGIDAHTLVAFQPGMQDAQEKLHWMSMCVTTVLEDIAYLLFGIFGIQLPILYGENAQTALGQLLQEIMAWSGDTTALDWVGQPSKFNSCLLANIFSYAAPPCALPCLSEDKIQTAVSWLQDTITIDQSLKLYTLLQNRSGAAQETLFTYAVKADGLNDLLITTEEKLIQFSQLWPTQQIFLLVLPRDCHLLKLPNFTDDAESLGDLAQPESPLDDSDESISNSPGEEELADSESYSHALRLIVCLRQPFGAFLLAQ</sequence>
<reference evidence="2" key="1">
    <citation type="journal article" date="2020" name="New Phytol.">
        <title>Comparative genomics reveals dynamic genome evolution in host specialist ectomycorrhizal fungi.</title>
        <authorList>
            <person name="Lofgren L.A."/>
            <person name="Nguyen N.H."/>
            <person name="Vilgalys R."/>
            <person name="Ruytinx J."/>
            <person name="Liao H.L."/>
            <person name="Branco S."/>
            <person name="Kuo A."/>
            <person name="LaButti K."/>
            <person name="Lipzen A."/>
            <person name="Andreopoulos W."/>
            <person name="Pangilinan J."/>
            <person name="Riley R."/>
            <person name="Hundley H."/>
            <person name="Na H."/>
            <person name="Barry K."/>
            <person name="Grigoriev I.V."/>
            <person name="Stajich J.E."/>
            <person name="Kennedy P.G."/>
        </authorList>
    </citation>
    <scope>NUCLEOTIDE SEQUENCE</scope>
    <source>
        <strain evidence="2">MN1</strain>
    </source>
</reference>
<dbReference type="OrthoDB" id="674604at2759"/>